<dbReference type="Proteomes" id="UP000324233">
    <property type="component" value="Chromosome"/>
</dbReference>
<dbReference type="GO" id="GO:0016301">
    <property type="term" value="F:kinase activity"/>
    <property type="evidence" value="ECO:0007669"/>
    <property type="project" value="UniProtKB-KW"/>
</dbReference>
<dbReference type="KEGG" id="agv:OJF2_32630"/>
<keyword evidence="3" id="KW-0808">Transferase</keyword>
<dbReference type="GO" id="GO:0006354">
    <property type="term" value="P:DNA-templated transcription elongation"/>
    <property type="evidence" value="ECO:0007669"/>
    <property type="project" value="TreeGrafter"/>
</dbReference>
<dbReference type="SUPFAM" id="SSF54534">
    <property type="entry name" value="FKBP-like"/>
    <property type="match status" value="1"/>
</dbReference>
<dbReference type="Gene3D" id="3.10.50.30">
    <property type="entry name" value="Transcription elongation factor, GreA/GreB, C-terminal domain"/>
    <property type="match status" value="1"/>
</dbReference>
<sequence>MKTKKKPISITRPDRERLEGLLAGHRGPDLDAYLSALRAELERARVIDADEVPPDVVTMNSTVRLVDVAASEEEEYTLVFPGDADADLGRISVMAPLGTAMLGYRVGDVFEWDVPMGRRRWRVAGVVYQPEAAGHHHL</sequence>
<gene>
    <name evidence="3" type="primary">rnk</name>
    <name evidence="3" type="ORF">OJF2_32630</name>
</gene>
<keyword evidence="3" id="KW-0418">Kinase</keyword>
<dbReference type="InterPro" id="IPR001437">
    <property type="entry name" value="Tscrpt_elong_fac_GreA/B_C"/>
</dbReference>
<accession>A0A5B9W3N9</accession>
<dbReference type="PANTHER" id="PTHR30437:SF5">
    <property type="entry name" value="REGULATOR OF NUCLEOSIDE DIPHOSPHATE KINASE"/>
    <property type="match status" value="1"/>
</dbReference>
<reference evidence="3 4" key="1">
    <citation type="submission" date="2019-08" db="EMBL/GenBank/DDBJ databases">
        <title>Deep-cultivation of Planctomycetes and their phenomic and genomic characterization uncovers novel biology.</title>
        <authorList>
            <person name="Wiegand S."/>
            <person name="Jogler M."/>
            <person name="Boedeker C."/>
            <person name="Pinto D."/>
            <person name="Vollmers J."/>
            <person name="Rivas-Marin E."/>
            <person name="Kohn T."/>
            <person name="Peeters S.H."/>
            <person name="Heuer A."/>
            <person name="Rast P."/>
            <person name="Oberbeckmann S."/>
            <person name="Bunk B."/>
            <person name="Jeske O."/>
            <person name="Meyerdierks A."/>
            <person name="Storesund J.E."/>
            <person name="Kallscheuer N."/>
            <person name="Luecker S."/>
            <person name="Lage O.M."/>
            <person name="Pohl T."/>
            <person name="Merkel B.J."/>
            <person name="Hornburger P."/>
            <person name="Mueller R.-W."/>
            <person name="Bruemmer F."/>
            <person name="Labrenz M."/>
            <person name="Spormann A.M."/>
            <person name="Op den Camp H."/>
            <person name="Overmann J."/>
            <person name="Amann R."/>
            <person name="Jetten M.S.M."/>
            <person name="Mascher T."/>
            <person name="Medema M.H."/>
            <person name="Devos D.P."/>
            <person name="Kaster A.-K."/>
            <person name="Ovreas L."/>
            <person name="Rohde M."/>
            <person name="Galperin M.Y."/>
            <person name="Jogler C."/>
        </authorList>
    </citation>
    <scope>NUCLEOTIDE SEQUENCE [LARGE SCALE GENOMIC DNA]</scope>
    <source>
        <strain evidence="3 4">OJF2</strain>
    </source>
</reference>
<name>A0A5B9W3N9_9BACT</name>
<dbReference type="EMBL" id="CP042997">
    <property type="protein sequence ID" value="QEH34721.1"/>
    <property type="molecule type" value="Genomic_DNA"/>
</dbReference>
<evidence type="ECO:0000313" key="4">
    <source>
        <dbReference type="Proteomes" id="UP000324233"/>
    </source>
</evidence>
<dbReference type="GO" id="GO:0003677">
    <property type="term" value="F:DNA binding"/>
    <property type="evidence" value="ECO:0007669"/>
    <property type="project" value="InterPro"/>
</dbReference>
<dbReference type="Pfam" id="PF01272">
    <property type="entry name" value="GreA_GreB"/>
    <property type="match status" value="1"/>
</dbReference>
<dbReference type="RefSeq" id="WP_148594605.1">
    <property type="nucleotide sequence ID" value="NZ_CP042997.1"/>
</dbReference>
<dbReference type="GO" id="GO:0070063">
    <property type="term" value="F:RNA polymerase binding"/>
    <property type="evidence" value="ECO:0007669"/>
    <property type="project" value="InterPro"/>
</dbReference>
<organism evidence="3 4">
    <name type="scientific">Aquisphaera giovannonii</name>
    <dbReference type="NCBI Taxonomy" id="406548"/>
    <lineage>
        <taxon>Bacteria</taxon>
        <taxon>Pseudomonadati</taxon>
        <taxon>Planctomycetota</taxon>
        <taxon>Planctomycetia</taxon>
        <taxon>Isosphaerales</taxon>
        <taxon>Isosphaeraceae</taxon>
        <taxon>Aquisphaera</taxon>
    </lineage>
</organism>
<dbReference type="InterPro" id="IPR036953">
    <property type="entry name" value="GreA/GreB_C_sf"/>
</dbReference>
<feature type="domain" description="Transcription elongation factor GreA/GreB C-terminal" evidence="1">
    <location>
        <begin position="53"/>
        <end position="126"/>
    </location>
</feature>
<dbReference type="Pfam" id="PF14760">
    <property type="entry name" value="Rnk_N"/>
    <property type="match status" value="1"/>
</dbReference>
<proteinExistence type="predicted"/>
<dbReference type="NCBIfam" id="NF004396">
    <property type="entry name" value="PRK05753.1"/>
    <property type="match status" value="1"/>
</dbReference>
<dbReference type="GO" id="GO:0032784">
    <property type="term" value="P:regulation of DNA-templated transcription elongation"/>
    <property type="evidence" value="ECO:0007669"/>
    <property type="project" value="InterPro"/>
</dbReference>
<keyword evidence="4" id="KW-1185">Reference proteome</keyword>
<dbReference type="Gene3D" id="1.10.286.20">
    <property type="match status" value="1"/>
</dbReference>
<evidence type="ECO:0000259" key="2">
    <source>
        <dbReference type="Pfam" id="PF14760"/>
    </source>
</evidence>
<protein>
    <submittedName>
        <fullName evidence="3">Regulator of nucleoside diphosphate kinase</fullName>
    </submittedName>
</protein>
<evidence type="ECO:0000313" key="3">
    <source>
        <dbReference type="EMBL" id="QEH34721.1"/>
    </source>
</evidence>
<evidence type="ECO:0000259" key="1">
    <source>
        <dbReference type="Pfam" id="PF01272"/>
    </source>
</evidence>
<feature type="domain" description="Regulator of nucleoside diphosphate kinase N-terminal" evidence="2">
    <location>
        <begin position="7"/>
        <end position="46"/>
    </location>
</feature>
<dbReference type="OrthoDB" id="192847at2"/>
<dbReference type="InterPro" id="IPR029462">
    <property type="entry name" value="Rnk_N"/>
</dbReference>
<dbReference type="InterPro" id="IPR023459">
    <property type="entry name" value="Tscrpt_elong_fac_GreA/B_fam"/>
</dbReference>
<dbReference type="PANTHER" id="PTHR30437">
    <property type="entry name" value="TRANSCRIPTION ELONGATION FACTOR GREA"/>
    <property type="match status" value="1"/>
</dbReference>
<dbReference type="AlphaFoldDB" id="A0A5B9W3N9"/>